<dbReference type="Pfam" id="PF00578">
    <property type="entry name" value="AhpC-TSA"/>
    <property type="match status" value="1"/>
</dbReference>
<comment type="caution">
    <text evidence="7">The sequence shown here is derived from an EMBL/GenBank/DDBJ whole genome shotgun (WGS) entry which is preliminary data.</text>
</comment>
<keyword evidence="4" id="KW-1015">Disulfide bond</keyword>
<dbReference type="SUPFAM" id="SSF52833">
    <property type="entry name" value="Thioredoxin-like"/>
    <property type="match status" value="1"/>
</dbReference>
<keyword evidence="5" id="KW-0676">Redox-active center</keyword>
<evidence type="ECO:0000313" key="7">
    <source>
        <dbReference type="EMBL" id="TYS49352.1"/>
    </source>
</evidence>
<dbReference type="PANTHER" id="PTHR42852:SF6">
    <property type="entry name" value="THIOL:DISULFIDE INTERCHANGE PROTEIN DSBE"/>
    <property type="match status" value="1"/>
</dbReference>
<evidence type="ECO:0000256" key="4">
    <source>
        <dbReference type="ARBA" id="ARBA00023157"/>
    </source>
</evidence>
<dbReference type="GO" id="GO:0016209">
    <property type="term" value="F:antioxidant activity"/>
    <property type="evidence" value="ECO:0007669"/>
    <property type="project" value="InterPro"/>
</dbReference>
<comment type="subcellular location">
    <subcellularLocation>
        <location evidence="1">Cell envelope</location>
    </subcellularLocation>
</comment>
<evidence type="ECO:0000256" key="3">
    <source>
        <dbReference type="ARBA" id="ARBA00022968"/>
    </source>
</evidence>
<accession>A0A5D4RJ00</accession>
<keyword evidence="3" id="KW-0735">Signal-anchor</keyword>
<protein>
    <submittedName>
        <fullName evidence="7">Thiol-disulfide oxidoreductase ResA</fullName>
    </submittedName>
</protein>
<feature type="domain" description="Thioredoxin" evidence="6">
    <location>
        <begin position="36"/>
        <end position="174"/>
    </location>
</feature>
<dbReference type="NCBIfam" id="NF002854">
    <property type="entry name" value="PRK03147.1"/>
    <property type="match status" value="1"/>
</dbReference>
<dbReference type="GO" id="GO:0016491">
    <property type="term" value="F:oxidoreductase activity"/>
    <property type="evidence" value="ECO:0007669"/>
    <property type="project" value="InterPro"/>
</dbReference>
<evidence type="ECO:0000256" key="2">
    <source>
        <dbReference type="ARBA" id="ARBA00022748"/>
    </source>
</evidence>
<proteinExistence type="predicted"/>
<dbReference type="CDD" id="cd02966">
    <property type="entry name" value="TlpA_like_family"/>
    <property type="match status" value="1"/>
</dbReference>
<dbReference type="EMBL" id="VTER01000004">
    <property type="protein sequence ID" value="TYS49352.1"/>
    <property type="molecule type" value="Genomic_DNA"/>
</dbReference>
<dbReference type="InterPro" id="IPR013766">
    <property type="entry name" value="Thioredoxin_domain"/>
</dbReference>
<dbReference type="InterPro" id="IPR050553">
    <property type="entry name" value="Thioredoxin_ResA/DsbE_sf"/>
</dbReference>
<dbReference type="RefSeq" id="WP_148974471.1">
    <property type="nucleotide sequence ID" value="NZ_JBNIKT010000044.1"/>
</dbReference>
<gene>
    <name evidence="7" type="primary">resA</name>
    <name evidence="7" type="ORF">FZD51_09075</name>
</gene>
<dbReference type="GO" id="GO:0017004">
    <property type="term" value="P:cytochrome complex assembly"/>
    <property type="evidence" value="ECO:0007669"/>
    <property type="project" value="UniProtKB-KW"/>
</dbReference>
<sequence length="175" mass="19825">MKKRRLVMRTVILLVLGAAVAYTLYASITKDNIRKVAVGEKAPDFALVDMDGEKHRLSDYEGQGVFLNFWGTWCKPCEKEMPYMNNQYKQFTDEGVQVLAVNVGESDFAVKKFAERYGLAFPIVNDKDGQVQNAYAIDPLPATFLINPEGEVVKIHTGQLTEDKIRTFMEQIQPK</sequence>
<name>A0A5D4RJ00_9BACI</name>
<evidence type="ECO:0000256" key="1">
    <source>
        <dbReference type="ARBA" id="ARBA00004196"/>
    </source>
</evidence>
<keyword evidence="2" id="KW-0201">Cytochrome c-type biogenesis</keyword>
<dbReference type="PROSITE" id="PS51352">
    <property type="entry name" value="THIOREDOXIN_2"/>
    <property type="match status" value="1"/>
</dbReference>
<dbReference type="AlphaFoldDB" id="A0A5D4RJ00"/>
<dbReference type="InterPro" id="IPR036249">
    <property type="entry name" value="Thioredoxin-like_sf"/>
</dbReference>
<evidence type="ECO:0000259" key="6">
    <source>
        <dbReference type="PROSITE" id="PS51352"/>
    </source>
</evidence>
<evidence type="ECO:0000313" key="8">
    <source>
        <dbReference type="Proteomes" id="UP000322139"/>
    </source>
</evidence>
<dbReference type="GO" id="GO:0030313">
    <property type="term" value="C:cell envelope"/>
    <property type="evidence" value="ECO:0007669"/>
    <property type="project" value="UniProtKB-SubCell"/>
</dbReference>
<dbReference type="InterPro" id="IPR000866">
    <property type="entry name" value="AhpC/TSA"/>
</dbReference>
<dbReference type="Gene3D" id="3.40.30.10">
    <property type="entry name" value="Glutaredoxin"/>
    <property type="match status" value="1"/>
</dbReference>
<dbReference type="Proteomes" id="UP000322139">
    <property type="component" value="Unassembled WGS sequence"/>
</dbReference>
<reference evidence="7 8" key="1">
    <citation type="submission" date="2019-08" db="EMBL/GenBank/DDBJ databases">
        <title>Bacillus genomes from the desert of Cuatro Cienegas, Coahuila.</title>
        <authorList>
            <person name="Olmedo-Alvarez G."/>
        </authorList>
    </citation>
    <scope>NUCLEOTIDE SEQUENCE [LARGE SCALE GENOMIC DNA]</scope>
    <source>
        <strain evidence="7 8">CH446_14T</strain>
    </source>
</reference>
<organism evidence="7 8">
    <name type="scientific">Bacillus infantis</name>
    <dbReference type="NCBI Taxonomy" id="324767"/>
    <lineage>
        <taxon>Bacteria</taxon>
        <taxon>Bacillati</taxon>
        <taxon>Bacillota</taxon>
        <taxon>Bacilli</taxon>
        <taxon>Bacillales</taxon>
        <taxon>Bacillaceae</taxon>
        <taxon>Bacillus</taxon>
    </lineage>
</organism>
<dbReference type="PANTHER" id="PTHR42852">
    <property type="entry name" value="THIOL:DISULFIDE INTERCHANGE PROTEIN DSBE"/>
    <property type="match status" value="1"/>
</dbReference>
<keyword evidence="3" id="KW-0812">Transmembrane</keyword>
<evidence type="ECO:0000256" key="5">
    <source>
        <dbReference type="ARBA" id="ARBA00023284"/>
    </source>
</evidence>